<dbReference type="OrthoDB" id="3216107at2"/>
<keyword evidence="1 4" id="KW-0808">Transferase</keyword>
<organism evidence="4 5">
    <name type="scientific">Gordonia malaquae NBRC 108250</name>
    <dbReference type="NCBI Taxonomy" id="1223542"/>
    <lineage>
        <taxon>Bacteria</taxon>
        <taxon>Bacillati</taxon>
        <taxon>Actinomycetota</taxon>
        <taxon>Actinomycetes</taxon>
        <taxon>Mycobacteriales</taxon>
        <taxon>Gordoniaceae</taxon>
        <taxon>Gordonia</taxon>
    </lineage>
</organism>
<gene>
    <name evidence="4" type="ORF">GM1_001_00780</name>
</gene>
<reference evidence="4 5" key="1">
    <citation type="submission" date="2013-02" db="EMBL/GenBank/DDBJ databases">
        <title>Whole genome shotgun sequence of Gordonia malaquae NBRC 108250.</title>
        <authorList>
            <person name="Yoshida I."/>
            <person name="Hosoyama A."/>
            <person name="Tsuchikane K."/>
            <person name="Ando Y."/>
            <person name="Baba S."/>
            <person name="Ohji S."/>
            <person name="Hamada M."/>
            <person name="Tamura T."/>
            <person name="Yamazoe A."/>
            <person name="Yamazaki S."/>
            <person name="Fujita N."/>
        </authorList>
    </citation>
    <scope>NUCLEOTIDE SEQUENCE [LARGE SCALE GENOMIC DNA]</scope>
    <source>
        <strain evidence="4 5">NBRC 108250</strain>
    </source>
</reference>
<dbReference type="CDD" id="cd04301">
    <property type="entry name" value="NAT_SF"/>
    <property type="match status" value="1"/>
</dbReference>
<dbReference type="STRING" id="410332.SAMN04488550_3341"/>
<dbReference type="AlphaFoldDB" id="M3V9H8"/>
<dbReference type="Proteomes" id="UP000035009">
    <property type="component" value="Unassembled WGS sequence"/>
</dbReference>
<dbReference type="RefSeq" id="WP_008375741.1">
    <property type="nucleotide sequence ID" value="NZ_BAOP01000001.1"/>
</dbReference>
<evidence type="ECO:0000313" key="4">
    <source>
        <dbReference type="EMBL" id="GAC77953.1"/>
    </source>
</evidence>
<evidence type="ECO:0000256" key="1">
    <source>
        <dbReference type="ARBA" id="ARBA00022679"/>
    </source>
</evidence>
<dbReference type="SUPFAM" id="SSF55729">
    <property type="entry name" value="Acyl-CoA N-acyltransferases (Nat)"/>
    <property type="match status" value="1"/>
</dbReference>
<accession>M3V9H8</accession>
<dbReference type="Pfam" id="PF00583">
    <property type="entry name" value="Acetyltransf_1"/>
    <property type="match status" value="1"/>
</dbReference>
<protein>
    <submittedName>
        <fullName evidence="4">Putative acetyltransferase</fullName>
    </submittedName>
</protein>
<evidence type="ECO:0000313" key="5">
    <source>
        <dbReference type="Proteomes" id="UP000035009"/>
    </source>
</evidence>
<proteinExistence type="predicted"/>
<keyword evidence="2" id="KW-0012">Acyltransferase</keyword>
<dbReference type="InterPro" id="IPR016181">
    <property type="entry name" value="Acyl_CoA_acyltransferase"/>
</dbReference>
<dbReference type="InterPro" id="IPR000182">
    <property type="entry name" value="GNAT_dom"/>
</dbReference>
<dbReference type="Gene3D" id="3.40.630.30">
    <property type="match status" value="1"/>
</dbReference>
<evidence type="ECO:0000259" key="3">
    <source>
        <dbReference type="PROSITE" id="PS51186"/>
    </source>
</evidence>
<dbReference type="eggNOG" id="COG0456">
    <property type="taxonomic scope" value="Bacteria"/>
</dbReference>
<dbReference type="EMBL" id="BAOP01000001">
    <property type="protein sequence ID" value="GAC77953.1"/>
    <property type="molecule type" value="Genomic_DNA"/>
</dbReference>
<dbReference type="PANTHER" id="PTHR43877">
    <property type="entry name" value="AMINOALKYLPHOSPHONATE N-ACETYLTRANSFERASE-RELATED-RELATED"/>
    <property type="match status" value="1"/>
</dbReference>
<comment type="caution">
    <text evidence="4">The sequence shown here is derived from an EMBL/GenBank/DDBJ whole genome shotgun (WGS) entry which is preliminary data.</text>
</comment>
<dbReference type="PROSITE" id="PS51186">
    <property type="entry name" value="GNAT"/>
    <property type="match status" value="1"/>
</dbReference>
<sequence>MANTSTITIRPLLVSDESRWRDLFRAYREFYLLPEPEAVVSTAWGWMMDPRHECNGLVAESNEAVVGFAHHRRYSSPYTATTGIFLDDLFTVPAARGQGVGRALINRLTDMAASEGRAAVQWVTAEDNLQAQALYGTLASRTKWVTYEVQLTSQ</sequence>
<dbReference type="InterPro" id="IPR050832">
    <property type="entry name" value="Bact_Acetyltransf"/>
</dbReference>
<evidence type="ECO:0000256" key="2">
    <source>
        <dbReference type="ARBA" id="ARBA00023315"/>
    </source>
</evidence>
<feature type="domain" description="N-acetyltransferase" evidence="3">
    <location>
        <begin position="7"/>
        <end position="152"/>
    </location>
</feature>
<keyword evidence="5" id="KW-1185">Reference proteome</keyword>
<name>M3V9H8_GORML</name>
<dbReference type="GO" id="GO:0016747">
    <property type="term" value="F:acyltransferase activity, transferring groups other than amino-acyl groups"/>
    <property type="evidence" value="ECO:0007669"/>
    <property type="project" value="InterPro"/>
</dbReference>